<keyword evidence="3" id="KW-0695">RNA-directed DNA polymerase</keyword>
<dbReference type="AlphaFoldDB" id="A0A6L2KVR4"/>
<evidence type="ECO:0000259" key="1">
    <source>
        <dbReference type="Pfam" id="PF17921"/>
    </source>
</evidence>
<keyword evidence="3" id="KW-0548">Nucleotidyltransferase</keyword>
<accession>A0A6L2KVR4</accession>
<evidence type="ECO:0000259" key="2">
    <source>
        <dbReference type="Pfam" id="PF24626"/>
    </source>
</evidence>
<dbReference type="Gene3D" id="1.10.340.70">
    <property type="match status" value="1"/>
</dbReference>
<sequence>MTIGLDLPKQILNAQIEVMKPKNFKTEDVGGMIKKGKLDNPKQERLEPRADEALCLRNISWFPCYGDVRTLIMNESHKLKYSVYPGSNKMYQNMKKLYWWPNIKSDIGTNVTKCLTCLKVKDEYQKPSGDVQLTSLEIIHETTEKIVQIKSRIQAARDRQKSYAEVLAKVGTVAYRLEIPQQLSRVHSTFHVSNLKKYLFDELLAILLVEIHIDDKLYFIKEPVEIIDCEVKRLKQIHIPIIKIQGNSRRGPDSHGNVKINFERCNRISSQRPHH</sequence>
<feature type="domain" description="Tf2-1-like SH3-like" evidence="2">
    <location>
        <begin position="165"/>
        <end position="198"/>
    </location>
</feature>
<dbReference type="GO" id="GO:0003964">
    <property type="term" value="F:RNA-directed DNA polymerase activity"/>
    <property type="evidence" value="ECO:0007669"/>
    <property type="project" value="UniProtKB-KW"/>
</dbReference>
<reference evidence="3" key="1">
    <citation type="journal article" date="2019" name="Sci. Rep.">
        <title>Draft genome of Tanacetum cinerariifolium, the natural source of mosquito coil.</title>
        <authorList>
            <person name="Yamashiro T."/>
            <person name="Shiraishi A."/>
            <person name="Satake H."/>
            <person name="Nakayama K."/>
        </authorList>
    </citation>
    <scope>NUCLEOTIDE SEQUENCE</scope>
</reference>
<dbReference type="PANTHER" id="PTHR46148">
    <property type="entry name" value="CHROMO DOMAIN-CONTAINING PROTEIN"/>
    <property type="match status" value="1"/>
</dbReference>
<dbReference type="Pfam" id="PF24626">
    <property type="entry name" value="SH3_Tf2-1"/>
    <property type="match status" value="1"/>
</dbReference>
<dbReference type="Pfam" id="PF17921">
    <property type="entry name" value="Integrase_H2C2"/>
    <property type="match status" value="1"/>
</dbReference>
<gene>
    <name evidence="3" type="ORF">Tci_025506</name>
</gene>
<feature type="domain" description="Integrase zinc-binding" evidence="1">
    <location>
        <begin position="68"/>
        <end position="122"/>
    </location>
</feature>
<evidence type="ECO:0000313" key="3">
    <source>
        <dbReference type="EMBL" id="GEU53528.1"/>
    </source>
</evidence>
<dbReference type="InterPro" id="IPR041588">
    <property type="entry name" value="Integrase_H2C2"/>
</dbReference>
<organism evidence="3">
    <name type="scientific">Tanacetum cinerariifolium</name>
    <name type="common">Dalmatian daisy</name>
    <name type="synonym">Chrysanthemum cinerariifolium</name>
    <dbReference type="NCBI Taxonomy" id="118510"/>
    <lineage>
        <taxon>Eukaryota</taxon>
        <taxon>Viridiplantae</taxon>
        <taxon>Streptophyta</taxon>
        <taxon>Embryophyta</taxon>
        <taxon>Tracheophyta</taxon>
        <taxon>Spermatophyta</taxon>
        <taxon>Magnoliopsida</taxon>
        <taxon>eudicotyledons</taxon>
        <taxon>Gunneridae</taxon>
        <taxon>Pentapetalae</taxon>
        <taxon>asterids</taxon>
        <taxon>campanulids</taxon>
        <taxon>Asterales</taxon>
        <taxon>Asteraceae</taxon>
        <taxon>Asteroideae</taxon>
        <taxon>Anthemideae</taxon>
        <taxon>Anthemidinae</taxon>
        <taxon>Tanacetum</taxon>
    </lineage>
</organism>
<protein>
    <submittedName>
        <fullName evidence="3">Putative reverse transcriptase domain-containing protein</fullName>
    </submittedName>
</protein>
<keyword evidence="3" id="KW-0808">Transferase</keyword>
<dbReference type="EMBL" id="BKCJ010003188">
    <property type="protein sequence ID" value="GEU53528.1"/>
    <property type="molecule type" value="Genomic_DNA"/>
</dbReference>
<comment type="caution">
    <text evidence="3">The sequence shown here is derived from an EMBL/GenBank/DDBJ whole genome shotgun (WGS) entry which is preliminary data.</text>
</comment>
<dbReference type="PANTHER" id="PTHR46148:SF59">
    <property type="entry name" value="NUCLEOTIDYLTRANSFERASE, RIBONUCLEASE H"/>
    <property type="match status" value="1"/>
</dbReference>
<dbReference type="InterPro" id="IPR056924">
    <property type="entry name" value="SH3_Tf2-1"/>
</dbReference>
<proteinExistence type="predicted"/>
<name>A0A6L2KVR4_TANCI</name>